<name>A0A382M9Z7_9ZZZZ</name>
<dbReference type="Gene3D" id="2.60.120.620">
    <property type="entry name" value="q2cbj1_9rhob like domain"/>
    <property type="match status" value="1"/>
</dbReference>
<dbReference type="Pfam" id="PF05721">
    <property type="entry name" value="PhyH"/>
    <property type="match status" value="1"/>
</dbReference>
<reference evidence="1" key="1">
    <citation type="submission" date="2018-05" db="EMBL/GenBank/DDBJ databases">
        <authorList>
            <person name="Lanie J.A."/>
            <person name="Ng W.-L."/>
            <person name="Kazmierczak K.M."/>
            <person name="Andrzejewski T.M."/>
            <person name="Davidsen T.M."/>
            <person name="Wayne K.J."/>
            <person name="Tettelin H."/>
            <person name="Glass J.I."/>
            <person name="Rusch D."/>
            <person name="Podicherti R."/>
            <person name="Tsui H.-C.T."/>
            <person name="Winkler M.E."/>
        </authorList>
    </citation>
    <scope>NUCLEOTIDE SEQUENCE</scope>
</reference>
<protein>
    <recommendedName>
        <fullName evidence="2">Phytanoyl-CoA dioxygenase</fullName>
    </recommendedName>
</protein>
<gene>
    <name evidence="1" type="ORF">METZ01_LOCUS298667</name>
</gene>
<dbReference type="SUPFAM" id="SSF51197">
    <property type="entry name" value="Clavaminate synthase-like"/>
    <property type="match status" value="1"/>
</dbReference>
<dbReference type="PANTHER" id="PTHR20883">
    <property type="entry name" value="PHYTANOYL-COA DIOXYGENASE DOMAIN CONTAINING 1"/>
    <property type="match status" value="1"/>
</dbReference>
<dbReference type="GO" id="GO:0046872">
    <property type="term" value="F:metal ion binding"/>
    <property type="evidence" value="ECO:0007669"/>
    <property type="project" value="UniProtKB-ARBA"/>
</dbReference>
<evidence type="ECO:0000313" key="1">
    <source>
        <dbReference type="EMBL" id="SVC45813.1"/>
    </source>
</evidence>
<dbReference type="AlphaFoldDB" id="A0A382M9Z7"/>
<dbReference type="PANTHER" id="PTHR20883:SF48">
    <property type="entry name" value="ECTOINE DIOXYGENASE"/>
    <property type="match status" value="1"/>
</dbReference>
<dbReference type="GO" id="GO:0016491">
    <property type="term" value="F:oxidoreductase activity"/>
    <property type="evidence" value="ECO:0007669"/>
    <property type="project" value="UniProtKB-ARBA"/>
</dbReference>
<dbReference type="EMBL" id="UINC01092327">
    <property type="protein sequence ID" value="SVC45813.1"/>
    <property type="molecule type" value="Genomic_DNA"/>
</dbReference>
<accession>A0A382M9Z7</accession>
<evidence type="ECO:0008006" key="2">
    <source>
        <dbReference type="Google" id="ProtNLM"/>
    </source>
</evidence>
<proteinExistence type="predicted"/>
<dbReference type="InterPro" id="IPR008775">
    <property type="entry name" value="Phytyl_CoA_dOase-like"/>
</dbReference>
<organism evidence="1">
    <name type="scientific">marine metagenome</name>
    <dbReference type="NCBI Taxonomy" id="408172"/>
    <lineage>
        <taxon>unclassified sequences</taxon>
        <taxon>metagenomes</taxon>
        <taxon>ecological metagenomes</taxon>
    </lineage>
</organism>
<sequence length="330" mass="36350">MANDRSTGLPQPTRDLNTATANLNEFGYCLVTDALSSIETDTLRTRLIEQAVAEKQKGLAFEDGGSQQNWGDFRDAEGQLRSQSFTEDGGGCNQRVWMLINKGEIFQTVLFKPKVRRLVEYVLGEHYLLSSHTANIAKPGGVSMDLHTDQWWMPTPTRRDRAPLPIGSITRTRFDQDENGLSNMVSPAVVVNVLWMLDDFSAKNGGTRLVPGSHLIGRQPDKELDRDVETVVAEGPAGTALVIDGRIWHGTGANVSENSRFAVITTFCGPQFRPQENFTVGTSLEVLEEASPDLLALLGFKIWNAYGRIESPLADFIQPGQTSLGEMVPE</sequence>